<evidence type="ECO:0000256" key="1">
    <source>
        <dbReference type="SAM" id="MobiDB-lite"/>
    </source>
</evidence>
<evidence type="ECO:0000259" key="2">
    <source>
        <dbReference type="SMART" id="SM01227"/>
    </source>
</evidence>
<dbReference type="SMART" id="SM01227">
    <property type="entry name" value="GCK"/>
    <property type="match status" value="1"/>
</dbReference>
<feature type="compositionally biased region" description="Basic and acidic residues" evidence="1">
    <location>
        <begin position="173"/>
        <end position="188"/>
    </location>
</feature>
<dbReference type="InterPro" id="IPR012891">
    <property type="entry name" value="GCK_dom"/>
</dbReference>
<organism evidence="3">
    <name type="scientific">Oryza meridionalis</name>
    <dbReference type="NCBI Taxonomy" id="40149"/>
    <lineage>
        <taxon>Eukaryota</taxon>
        <taxon>Viridiplantae</taxon>
        <taxon>Streptophyta</taxon>
        <taxon>Embryophyta</taxon>
        <taxon>Tracheophyta</taxon>
        <taxon>Spermatophyta</taxon>
        <taxon>Magnoliopsida</taxon>
        <taxon>Liliopsida</taxon>
        <taxon>Poales</taxon>
        <taxon>Poaceae</taxon>
        <taxon>BOP clade</taxon>
        <taxon>Oryzoideae</taxon>
        <taxon>Oryzeae</taxon>
        <taxon>Oryzinae</taxon>
        <taxon>Oryza</taxon>
    </lineage>
</organism>
<dbReference type="PANTHER" id="PTHR34357">
    <property type="entry name" value="F7A19.14 PROTEIN-RELATED"/>
    <property type="match status" value="1"/>
</dbReference>
<feature type="region of interest" description="Disordered" evidence="1">
    <location>
        <begin position="128"/>
        <end position="188"/>
    </location>
</feature>
<evidence type="ECO:0000313" key="3">
    <source>
        <dbReference type="EnsemblPlants" id="OMERI07G18940.9"/>
    </source>
</evidence>
<feature type="compositionally biased region" description="Basic and acidic residues" evidence="1">
    <location>
        <begin position="130"/>
        <end position="140"/>
    </location>
</feature>
<feature type="compositionally biased region" description="Basic and acidic residues" evidence="1">
    <location>
        <begin position="150"/>
        <end position="161"/>
    </location>
</feature>
<dbReference type="Gramene" id="OMERI07G18940.9">
    <property type="protein sequence ID" value="OMERI07G18940.9"/>
    <property type="gene ID" value="OMERI07G18940"/>
</dbReference>
<dbReference type="PANTHER" id="PTHR34357:SF2">
    <property type="entry name" value="F26F24.3-RELATED"/>
    <property type="match status" value="1"/>
</dbReference>
<proteinExistence type="predicted"/>
<dbReference type="AlphaFoldDB" id="A0A0E0EEJ8"/>
<dbReference type="HOGENOM" id="CLU_098176_0_0_1"/>
<evidence type="ECO:0000313" key="4">
    <source>
        <dbReference type="Proteomes" id="UP000008021"/>
    </source>
</evidence>
<sequence length="188" mass="19903">MAVAASSAVAMVTKAKPRLRSAEEPAAVVAAAAAEEADVEKEGEEEEEEEGECGFCLFMKGGGCNEAFVAWEDCVEAAGKEEGSDMVERCFEVTANLKRCMDAHADYYAPVLRAEQAVNDHADAAIAADKANEGEDKKLDAVAQEAASAADEKKQEVEEKSSSSSSSSPATTIDERKEKEVVTEKADS</sequence>
<reference evidence="3" key="2">
    <citation type="submission" date="2018-05" db="EMBL/GenBank/DDBJ databases">
        <title>OmerRS3 (Oryza meridionalis Reference Sequence Version 3).</title>
        <authorList>
            <person name="Zhang J."/>
            <person name="Kudrna D."/>
            <person name="Lee S."/>
            <person name="Talag J."/>
            <person name="Welchert J."/>
            <person name="Wing R.A."/>
        </authorList>
    </citation>
    <scope>NUCLEOTIDE SEQUENCE [LARGE SCALE GENOMIC DNA]</scope>
    <source>
        <strain evidence="3">cv. OR44</strain>
    </source>
</reference>
<dbReference type="eggNOG" id="ENOG502S428">
    <property type="taxonomic scope" value="Eukaryota"/>
</dbReference>
<reference evidence="3" key="1">
    <citation type="submission" date="2015-04" db="UniProtKB">
        <authorList>
            <consortium name="EnsemblPlants"/>
        </authorList>
    </citation>
    <scope>IDENTIFICATION</scope>
</reference>
<accession>A0A0E0EEJ8</accession>
<name>A0A0E0EEJ8_9ORYZ</name>
<feature type="domain" description="GCK" evidence="2">
    <location>
        <begin position="51"/>
        <end position="126"/>
    </location>
</feature>
<keyword evidence="4" id="KW-1185">Reference proteome</keyword>
<dbReference type="EnsemblPlants" id="OMERI07G18940.9">
    <property type="protein sequence ID" value="OMERI07G18940.9"/>
    <property type="gene ID" value="OMERI07G18940"/>
</dbReference>
<dbReference type="Pfam" id="PF07802">
    <property type="entry name" value="GCK"/>
    <property type="match status" value="1"/>
</dbReference>
<protein>
    <recommendedName>
        <fullName evidence="2">GCK domain-containing protein</fullName>
    </recommendedName>
</protein>
<dbReference type="Gene3D" id="1.10.287.2900">
    <property type="match status" value="1"/>
</dbReference>
<dbReference type="Proteomes" id="UP000008021">
    <property type="component" value="Chromosome 7"/>
</dbReference>